<proteinExistence type="predicted"/>
<reference evidence="2 3" key="1">
    <citation type="submission" date="2017-08" db="EMBL/GenBank/DDBJ databases">
        <title>Infants hospitalized years apart are colonized by the same room-sourced microbial strains.</title>
        <authorList>
            <person name="Brooks B."/>
            <person name="Olm M.R."/>
            <person name="Firek B.A."/>
            <person name="Baker R."/>
            <person name="Thomas B.C."/>
            <person name="Morowitz M.J."/>
            <person name="Banfield J.F."/>
        </authorList>
    </citation>
    <scope>NUCLEOTIDE SEQUENCE [LARGE SCALE GENOMIC DNA]</scope>
    <source>
        <strain evidence="2">S2_003_000_R2_4</strain>
    </source>
</reference>
<organism evidence="2 3">
    <name type="scientific">Caulobacter segnis</name>
    <dbReference type="NCBI Taxonomy" id="88688"/>
    <lineage>
        <taxon>Bacteria</taxon>
        <taxon>Pseudomonadati</taxon>
        <taxon>Pseudomonadota</taxon>
        <taxon>Alphaproteobacteria</taxon>
        <taxon>Caulobacterales</taxon>
        <taxon>Caulobacteraceae</taxon>
        <taxon>Caulobacter</taxon>
    </lineage>
</organism>
<evidence type="ECO:0000256" key="1">
    <source>
        <dbReference type="SAM" id="Phobius"/>
    </source>
</evidence>
<evidence type="ECO:0000313" key="3">
    <source>
        <dbReference type="Proteomes" id="UP000249393"/>
    </source>
</evidence>
<dbReference type="AlphaFoldDB" id="A0A2W5VL51"/>
<comment type="caution">
    <text evidence="2">The sequence shown here is derived from an EMBL/GenBank/DDBJ whole genome shotgun (WGS) entry which is preliminary data.</text>
</comment>
<name>A0A2W5VL51_9CAUL</name>
<dbReference type="Proteomes" id="UP000249393">
    <property type="component" value="Unassembled WGS sequence"/>
</dbReference>
<protein>
    <submittedName>
        <fullName evidence="2">Uncharacterized protein</fullName>
    </submittedName>
</protein>
<evidence type="ECO:0000313" key="2">
    <source>
        <dbReference type="EMBL" id="PZR36065.1"/>
    </source>
</evidence>
<keyword evidence="1" id="KW-0812">Transmembrane</keyword>
<gene>
    <name evidence="2" type="ORF">DI526_04665</name>
</gene>
<accession>A0A2W5VL51</accession>
<sequence length="134" mass="14882">MKFTYPVVRFTAGSSAQSEFSFSNIDLGTERLLLLSFGRPYVAAFVGTHTFDKDFRVADRARALVGIFALAFAFAFACLVPVPLYLLGLLLGRLSTVAEFIADKIVKPFVDFTIPVPVYGIRNTFKTLFRVVTK</sequence>
<dbReference type="EMBL" id="QFQZ01000009">
    <property type="protein sequence ID" value="PZR36065.1"/>
    <property type="molecule type" value="Genomic_DNA"/>
</dbReference>
<feature type="transmembrane region" description="Helical" evidence="1">
    <location>
        <begin position="63"/>
        <end position="86"/>
    </location>
</feature>
<keyword evidence="1" id="KW-1133">Transmembrane helix</keyword>
<dbReference type="RefSeq" id="WP_304274708.1">
    <property type="nucleotide sequence ID" value="NZ_QFQZ01000009.1"/>
</dbReference>
<keyword evidence="1" id="KW-0472">Membrane</keyword>